<dbReference type="EMBL" id="JBHUNF010000001">
    <property type="protein sequence ID" value="MFD2674035.1"/>
    <property type="molecule type" value="Genomic_DNA"/>
</dbReference>
<feature type="region of interest" description="Disordered" evidence="1">
    <location>
        <begin position="160"/>
        <end position="182"/>
    </location>
</feature>
<dbReference type="RefSeq" id="WP_066054752.1">
    <property type="nucleotide sequence ID" value="NZ_JBHUNF010000001.1"/>
</dbReference>
<sequence length="182" mass="19643">MKRVLFCLGLSAGYVLGARAGRNRYEQIKRVSVKAANSPTAQRALGYAQAGVDQVSDAAARFSRQAPSYLADAAERLDAATAPLTERVNASVKDASEQLKHLSESVTAGSRQLPNKIAHTAESLKDQLTTQLSESTERARERQAHDVLSAAAKRAALLAELEESPSDSMLDEAHADRRNLNE</sequence>
<accession>A0ABW5RG46</accession>
<evidence type="ECO:0000313" key="3">
    <source>
        <dbReference type="Proteomes" id="UP001597453"/>
    </source>
</evidence>
<protein>
    <recommendedName>
        <fullName evidence="4">Protoporphyrinogen oxidase</fullName>
    </recommendedName>
</protein>
<dbReference type="SUPFAM" id="SSF58113">
    <property type="entry name" value="Apolipoprotein A-I"/>
    <property type="match status" value="1"/>
</dbReference>
<organism evidence="2 3">
    <name type="scientific">Gulosibacter bifidus</name>
    <dbReference type="NCBI Taxonomy" id="272239"/>
    <lineage>
        <taxon>Bacteria</taxon>
        <taxon>Bacillati</taxon>
        <taxon>Actinomycetota</taxon>
        <taxon>Actinomycetes</taxon>
        <taxon>Micrococcales</taxon>
        <taxon>Microbacteriaceae</taxon>
        <taxon>Gulosibacter</taxon>
    </lineage>
</organism>
<dbReference type="Gene3D" id="1.20.120.20">
    <property type="entry name" value="Apolipoprotein"/>
    <property type="match status" value="1"/>
</dbReference>
<name>A0ABW5RG46_9MICO</name>
<gene>
    <name evidence="2" type="ORF">ACFSUQ_01775</name>
</gene>
<keyword evidence="3" id="KW-1185">Reference proteome</keyword>
<dbReference type="Proteomes" id="UP001597453">
    <property type="component" value="Unassembled WGS sequence"/>
</dbReference>
<evidence type="ECO:0008006" key="4">
    <source>
        <dbReference type="Google" id="ProtNLM"/>
    </source>
</evidence>
<evidence type="ECO:0000313" key="2">
    <source>
        <dbReference type="EMBL" id="MFD2674035.1"/>
    </source>
</evidence>
<proteinExistence type="predicted"/>
<feature type="compositionally biased region" description="Basic and acidic residues" evidence="1">
    <location>
        <begin position="171"/>
        <end position="182"/>
    </location>
</feature>
<comment type="caution">
    <text evidence="2">The sequence shown here is derived from an EMBL/GenBank/DDBJ whole genome shotgun (WGS) entry which is preliminary data.</text>
</comment>
<evidence type="ECO:0000256" key="1">
    <source>
        <dbReference type="SAM" id="MobiDB-lite"/>
    </source>
</evidence>
<reference evidence="3" key="1">
    <citation type="journal article" date="2019" name="Int. J. Syst. Evol. Microbiol.">
        <title>The Global Catalogue of Microorganisms (GCM) 10K type strain sequencing project: providing services to taxonomists for standard genome sequencing and annotation.</title>
        <authorList>
            <consortium name="The Broad Institute Genomics Platform"/>
            <consortium name="The Broad Institute Genome Sequencing Center for Infectious Disease"/>
            <person name="Wu L."/>
            <person name="Ma J."/>
        </authorList>
    </citation>
    <scope>NUCLEOTIDE SEQUENCE [LARGE SCALE GENOMIC DNA]</scope>
    <source>
        <strain evidence="3">TISTR 1511</strain>
    </source>
</reference>